<dbReference type="Proteomes" id="UP001529510">
    <property type="component" value="Unassembled WGS sequence"/>
</dbReference>
<name>A0ABD0PC79_CIRMR</name>
<proteinExistence type="predicted"/>
<comment type="caution">
    <text evidence="1">The sequence shown here is derived from an EMBL/GenBank/DDBJ whole genome shotgun (WGS) entry which is preliminary data.</text>
</comment>
<evidence type="ECO:0000313" key="2">
    <source>
        <dbReference type="Proteomes" id="UP001529510"/>
    </source>
</evidence>
<feature type="non-terminal residue" evidence="1">
    <location>
        <position position="62"/>
    </location>
</feature>
<reference evidence="1 2" key="1">
    <citation type="submission" date="2024-05" db="EMBL/GenBank/DDBJ databases">
        <title>Genome sequencing and assembly of Indian major carp, Cirrhinus mrigala (Hamilton, 1822).</title>
        <authorList>
            <person name="Mohindra V."/>
            <person name="Chowdhury L.M."/>
            <person name="Lal K."/>
            <person name="Jena J.K."/>
        </authorList>
    </citation>
    <scope>NUCLEOTIDE SEQUENCE [LARGE SCALE GENOMIC DNA]</scope>
    <source>
        <strain evidence="1">CM1030</strain>
        <tissue evidence="1">Blood</tissue>
    </source>
</reference>
<dbReference type="AlphaFoldDB" id="A0ABD0PC79"/>
<dbReference type="EMBL" id="JAMKFB020000016">
    <property type="protein sequence ID" value="KAL0171549.1"/>
    <property type="molecule type" value="Genomic_DNA"/>
</dbReference>
<protein>
    <submittedName>
        <fullName evidence="1">Uncharacterized protein</fullName>
    </submittedName>
</protein>
<accession>A0ABD0PC79</accession>
<feature type="non-terminal residue" evidence="1">
    <location>
        <position position="1"/>
    </location>
</feature>
<gene>
    <name evidence="1" type="ORF">M9458_031860</name>
</gene>
<keyword evidence="2" id="KW-1185">Reference proteome</keyword>
<sequence>DEWYLCRLTLTLPNLSDLQWAMFPYPYLAAVGPDTGSGSVVYKLVARSGDGSMGTAHFILVD</sequence>
<evidence type="ECO:0000313" key="1">
    <source>
        <dbReference type="EMBL" id="KAL0171549.1"/>
    </source>
</evidence>
<organism evidence="1 2">
    <name type="scientific">Cirrhinus mrigala</name>
    <name type="common">Mrigala</name>
    <dbReference type="NCBI Taxonomy" id="683832"/>
    <lineage>
        <taxon>Eukaryota</taxon>
        <taxon>Metazoa</taxon>
        <taxon>Chordata</taxon>
        <taxon>Craniata</taxon>
        <taxon>Vertebrata</taxon>
        <taxon>Euteleostomi</taxon>
        <taxon>Actinopterygii</taxon>
        <taxon>Neopterygii</taxon>
        <taxon>Teleostei</taxon>
        <taxon>Ostariophysi</taxon>
        <taxon>Cypriniformes</taxon>
        <taxon>Cyprinidae</taxon>
        <taxon>Labeoninae</taxon>
        <taxon>Labeonini</taxon>
        <taxon>Cirrhinus</taxon>
    </lineage>
</organism>